<dbReference type="RefSeq" id="WP_015851328.1">
    <property type="nucleotide sequence ID" value="NC_012881.1"/>
</dbReference>
<dbReference type="ESTHER" id="desad-c6brs0">
    <property type="family name" value="6_AlphaBeta_hydrolase"/>
</dbReference>
<dbReference type="InterPro" id="IPR029058">
    <property type="entry name" value="AB_hydrolase_fold"/>
</dbReference>
<dbReference type="HOGENOM" id="CLU_118030_0_0_7"/>
<dbReference type="Proteomes" id="UP000002601">
    <property type="component" value="Chromosome"/>
</dbReference>
<proteinExistence type="predicted"/>
<dbReference type="KEGG" id="dsa:Desal_1448"/>
<dbReference type="Gene3D" id="3.40.50.1820">
    <property type="entry name" value="alpha/beta hydrolase"/>
    <property type="match status" value="1"/>
</dbReference>
<dbReference type="OrthoDB" id="9799552at2"/>
<reference evidence="1 2" key="1">
    <citation type="submission" date="2009-06" db="EMBL/GenBank/DDBJ databases">
        <title>Complete sequence of Desulfovibrio salexigens DSM 2638.</title>
        <authorList>
            <consortium name="US DOE Joint Genome Institute"/>
            <person name="Lucas S."/>
            <person name="Copeland A."/>
            <person name="Lapidus A."/>
            <person name="Glavina del Rio T."/>
            <person name="Tice H."/>
            <person name="Bruce D."/>
            <person name="Goodwin L."/>
            <person name="Pitluck S."/>
            <person name="Munk A.C."/>
            <person name="Brettin T."/>
            <person name="Detter J.C."/>
            <person name="Han C."/>
            <person name="Tapia R."/>
            <person name="Larimer F."/>
            <person name="Land M."/>
            <person name="Hauser L."/>
            <person name="Kyrpides N."/>
            <person name="Anderson I."/>
            <person name="Wall J.D."/>
            <person name="Arkin A.P."/>
            <person name="Dehal P."/>
            <person name="Chivian D."/>
            <person name="Giles B."/>
            <person name="Hazen T.C."/>
        </authorList>
    </citation>
    <scope>NUCLEOTIDE SEQUENCE [LARGE SCALE GENOMIC DNA]</scope>
    <source>
        <strain evidence="2">ATCC 14822 / DSM 2638 / NCIMB 8403 / VKM B-1763</strain>
    </source>
</reference>
<dbReference type="STRING" id="526222.Desal_1448"/>
<keyword evidence="2" id="KW-1185">Reference proteome</keyword>
<sequence>MSIVFVGGWATSPQQYSLLPESARFLVPFTGFDPKELPELISEGGDVLVGWSTGAHMLLKDCRHLFELYEKVFLIAPFLSFTDSFPTRLVRGMIAGMESDPAAVVNSFHENCGETNPPAYAPEDKDSLIAGLEYLIASKIEPEGVFNLPNCTLVHGLNDRIVRSKAFGKLAAVIDGADILNIEGGHKISETQLMSIIKG</sequence>
<gene>
    <name evidence="1" type="ordered locus">Desal_1448</name>
</gene>
<dbReference type="eggNOG" id="COG1073">
    <property type="taxonomic scope" value="Bacteria"/>
</dbReference>
<evidence type="ECO:0000313" key="1">
    <source>
        <dbReference type="EMBL" id="ACS79510.1"/>
    </source>
</evidence>
<protein>
    <submittedName>
        <fullName evidence="1">Uncharacterized protein</fullName>
    </submittedName>
</protein>
<dbReference type="AlphaFoldDB" id="C6BRS0"/>
<organism evidence="1 2">
    <name type="scientific">Maridesulfovibrio salexigens (strain ATCC 14822 / DSM 2638 / NCIMB 8403 / VKM B-1763)</name>
    <name type="common">Desulfovibrio salexigens</name>
    <dbReference type="NCBI Taxonomy" id="526222"/>
    <lineage>
        <taxon>Bacteria</taxon>
        <taxon>Pseudomonadati</taxon>
        <taxon>Thermodesulfobacteriota</taxon>
        <taxon>Desulfovibrionia</taxon>
        <taxon>Desulfovibrionales</taxon>
        <taxon>Desulfovibrionaceae</taxon>
        <taxon>Maridesulfovibrio</taxon>
    </lineage>
</organism>
<name>C6BRS0_MARSD</name>
<accession>C6BRS0</accession>
<dbReference type="EMBL" id="CP001649">
    <property type="protein sequence ID" value="ACS79510.1"/>
    <property type="molecule type" value="Genomic_DNA"/>
</dbReference>
<dbReference type="SUPFAM" id="SSF53474">
    <property type="entry name" value="alpha/beta-Hydrolases"/>
    <property type="match status" value="1"/>
</dbReference>
<evidence type="ECO:0000313" key="2">
    <source>
        <dbReference type="Proteomes" id="UP000002601"/>
    </source>
</evidence>